<keyword evidence="1" id="KW-0472">Membrane</keyword>
<comment type="caution">
    <text evidence="3">The sequence shown here is derived from an EMBL/GenBank/DDBJ whole genome shotgun (WGS) entry which is preliminary data.</text>
</comment>
<protein>
    <submittedName>
        <fullName evidence="3">Uncharacterized protein</fullName>
    </submittedName>
</protein>
<gene>
    <name evidence="3" type="ORF">F3059_10070</name>
</gene>
<keyword evidence="2" id="KW-0732">Signal</keyword>
<keyword evidence="1" id="KW-1133">Transmembrane helix</keyword>
<sequence>MKKVVPFIILLVLALFWSEPNLAQCSMCRAVVENNESNIGQGLNNGILYLMGFPYIMIMAVGILLFRKFSKDYKQVAA</sequence>
<keyword evidence="4" id="KW-1185">Reference proteome</keyword>
<dbReference type="EMBL" id="WACR01000008">
    <property type="protein sequence ID" value="KAB1063406.1"/>
    <property type="molecule type" value="Genomic_DNA"/>
</dbReference>
<keyword evidence="1" id="KW-0812">Transmembrane</keyword>
<organism evidence="3 4">
    <name type="scientific">Salibacter halophilus</name>
    <dbReference type="NCBI Taxonomy" id="1803916"/>
    <lineage>
        <taxon>Bacteria</taxon>
        <taxon>Pseudomonadati</taxon>
        <taxon>Bacteroidota</taxon>
        <taxon>Flavobacteriia</taxon>
        <taxon>Flavobacteriales</taxon>
        <taxon>Salibacteraceae</taxon>
        <taxon>Salibacter</taxon>
    </lineage>
</organism>
<dbReference type="OrthoDB" id="678747at2"/>
<feature type="signal peptide" evidence="2">
    <location>
        <begin position="1"/>
        <end position="23"/>
    </location>
</feature>
<evidence type="ECO:0000313" key="4">
    <source>
        <dbReference type="Proteomes" id="UP000435357"/>
    </source>
</evidence>
<proteinExistence type="predicted"/>
<name>A0A6N6M2V0_9FLAO</name>
<dbReference type="RefSeq" id="WP_151168825.1">
    <property type="nucleotide sequence ID" value="NZ_WACR01000008.1"/>
</dbReference>
<reference evidence="3 4" key="1">
    <citation type="submission" date="2019-09" db="EMBL/GenBank/DDBJ databases">
        <title>Genomes of Cryomorphaceae.</title>
        <authorList>
            <person name="Bowman J.P."/>
        </authorList>
    </citation>
    <scope>NUCLEOTIDE SEQUENCE [LARGE SCALE GENOMIC DNA]</scope>
    <source>
        <strain evidence="3 4">KCTC 52047</strain>
    </source>
</reference>
<dbReference type="AlphaFoldDB" id="A0A6N6M2V0"/>
<feature type="chain" id="PRO_5026750159" evidence="2">
    <location>
        <begin position="24"/>
        <end position="78"/>
    </location>
</feature>
<dbReference type="Proteomes" id="UP000435357">
    <property type="component" value="Unassembled WGS sequence"/>
</dbReference>
<evidence type="ECO:0000313" key="3">
    <source>
        <dbReference type="EMBL" id="KAB1063406.1"/>
    </source>
</evidence>
<evidence type="ECO:0000256" key="1">
    <source>
        <dbReference type="SAM" id="Phobius"/>
    </source>
</evidence>
<feature type="transmembrane region" description="Helical" evidence="1">
    <location>
        <begin position="47"/>
        <end position="66"/>
    </location>
</feature>
<evidence type="ECO:0000256" key="2">
    <source>
        <dbReference type="SAM" id="SignalP"/>
    </source>
</evidence>
<accession>A0A6N6M2V0</accession>